<gene>
    <name evidence="1" type="ORF">Tco_1068910</name>
</gene>
<proteinExistence type="predicted"/>
<comment type="caution">
    <text evidence="1">The sequence shown here is derived from an EMBL/GenBank/DDBJ whole genome shotgun (WGS) entry which is preliminary data.</text>
</comment>
<name>A0ABQ5HGZ9_9ASTR</name>
<dbReference type="EMBL" id="BQNB010019616">
    <property type="protein sequence ID" value="GJT87193.1"/>
    <property type="molecule type" value="Genomic_DNA"/>
</dbReference>
<reference evidence="1" key="2">
    <citation type="submission" date="2022-01" db="EMBL/GenBank/DDBJ databases">
        <authorList>
            <person name="Yamashiro T."/>
            <person name="Shiraishi A."/>
            <person name="Satake H."/>
            <person name="Nakayama K."/>
        </authorList>
    </citation>
    <scope>NUCLEOTIDE SEQUENCE</scope>
</reference>
<evidence type="ECO:0000313" key="2">
    <source>
        <dbReference type="Proteomes" id="UP001151760"/>
    </source>
</evidence>
<evidence type="ECO:0000313" key="1">
    <source>
        <dbReference type="EMBL" id="GJT87193.1"/>
    </source>
</evidence>
<protein>
    <submittedName>
        <fullName evidence="1">Uncharacterized protein</fullName>
    </submittedName>
</protein>
<reference evidence="1" key="1">
    <citation type="journal article" date="2022" name="Int. J. Mol. Sci.">
        <title>Draft Genome of Tanacetum Coccineum: Genomic Comparison of Closely Related Tanacetum-Family Plants.</title>
        <authorList>
            <person name="Yamashiro T."/>
            <person name="Shiraishi A."/>
            <person name="Nakayama K."/>
            <person name="Satake H."/>
        </authorList>
    </citation>
    <scope>NUCLEOTIDE SEQUENCE</scope>
</reference>
<organism evidence="1 2">
    <name type="scientific">Tanacetum coccineum</name>
    <dbReference type="NCBI Taxonomy" id="301880"/>
    <lineage>
        <taxon>Eukaryota</taxon>
        <taxon>Viridiplantae</taxon>
        <taxon>Streptophyta</taxon>
        <taxon>Embryophyta</taxon>
        <taxon>Tracheophyta</taxon>
        <taxon>Spermatophyta</taxon>
        <taxon>Magnoliopsida</taxon>
        <taxon>eudicotyledons</taxon>
        <taxon>Gunneridae</taxon>
        <taxon>Pentapetalae</taxon>
        <taxon>asterids</taxon>
        <taxon>campanulids</taxon>
        <taxon>Asterales</taxon>
        <taxon>Asteraceae</taxon>
        <taxon>Asteroideae</taxon>
        <taxon>Anthemideae</taxon>
        <taxon>Anthemidinae</taxon>
        <taxon>Tanacetum</taxon>
    </lineage>
</organism>
<accession>A0ABQ5HGZ9</accession>
<dbReference type="Proteomes" id="UP001151760">
    <property type="component" value="Unassembled WGS sequence"/>
</dbReference>
<sequence>MRERKSKTRARKLYLMRKWLKKSLKVTKVEIKNQKGIEQAVKADVAKSEIKKAKQDLIDLLGLDMVEKMYKDKVKYDVYCLKMLNIRAKGMIVQKKSFKANDLHLGEWKEVMEACAIRTGAG</sequence>
<keyword evidence="2" id="KW-1185">Reference proteome</keyword>